<gene>
    <name evidence="1" type="ORF">AWZ03_012625</name>
</gene>
<dbReference type="EMBL" id="LSRL02000447">
    <property type="protein sequence ID" value="TDG40955.1"/>
    <property type="molecule type" value="Genomic_DNA"/>
</dbReference>
<sequence>MLYQDSRATIILLHFFCIRNGPLKQIPSSTEYKYNIIIIKLYAQAKTQHDAYRTIWRSDSQGAQILDQNKPSNYAEGHQFMVDRKELHQLNTVALDLQQVESRPIAFTHCPHSTSMSSAFKLSSIVVRLIHMSNNGKLFPSRA</sequence>
<accession>A0A484AZE5</accession>
<evidence type="ECO:0000313" key="1">
    <source>
        <dbReference type="EMBL" id="TDG40955.1"/>
    </source>
</evidence>
<comment type="caution">
    <text evidence="1">The sequence shown here is derived from an EMBL/GenBank/DDBJ whole genome shotgun (WGS) entry which is preliminary data.</text>
</comment>
<organism evidence="1 2">
    <name type="scientific">Drosophila navojoa</name>
    <name type="common">Fruit fly</name>
    <dbReference type="NCBI Taxonomy" id="7232"/>
    <lineage>
        <taxon>Eukaryota</taxon>
        <taxon>Metazoa</taxon>
        <taxon>Ecdysozoa</taxon>
        <taxon>Arthropoda</taxon>
        <taxon>Hexapoda</taxon>
        <taxon>Insecta</taxon>
        <taxon>Pterygota</taxon>
        <taxon>Neoptera</taxon>
        <taxon>Endopterygota</taxon>
        <taxon>Diptera</taxon>
        <taxon>Brachycera</taxon>
        <taxon>Muscomorpha</taxon>
        <taxon>Ephydroidea</taxon>
        <taxon>Drosophilidae</taxon>
        <taxon>Drosophila</taxon>
    </lineage>
</organism>
<protein>
    <submittedName>
        <fullName evidence="1">Uncharacterized protein</fullName>
    </submittedName>
</protein>
<evidence type="ECO:0000313" key="2">
    <source>
        <dbReference type="Proteomes" id="UP000295192"/>
    </source>
</evidence>
<dbReference type="Proteomes" id="UP000295192">
    <property type="component" value="Unassembled WGS sequence"/>
</dbReference>
<reference evidence="1 2" key="1">
    <citation type="journal article" date="2019" name="J. Hered.">
        <title>An Improved Genome Assembly for Drosophila navojoa, the Basal Species in the mojavensis Cluster.</title>
        <authorList>
            <person name="Vanderlinde T."/>
            <person name="Dupim E.G."/>
            <person name="Nazario-Yepiz N.O."/>
            <person name="Carvalho A.B."/>
        </authorList>
    </citation>
    <scope>NUCLEOTIDE SEQUENCE [LARGE SCALE GENOMIC DNA]</scope>
    <source>
        <strain evidence="1">Navoj_Jal97</strain>
        <tissue evidence="1">Whole organism</tissue>
    </source>
</reference>
<proteinExistence type="predicted"/>
<dbReference type="AlphaFoldDB" id="A0A484AZE5"/>
<name>A0A484AZE5_DRONA</name>
<keyword evidence="2" id="KW-1185">Reference proteome</keyword>